<feature type="domain" description="Nudix hydrolase" evidence="2">
    <location>
        <begin position="13"/>
        <end position="189"/>
    </location>
</feature>
<dbReference type="InterPro" id="IPR015797">
    <property type="entry name" value="NUDIX_hydrolase-like_dom_sf"/>
</dbReference>
<dbReference type="STRING" id="1797593.A3A65_04055"/>
<dbReference type="AlphaFoldDB" id="A0A1G1VV33"/>
<organism evidence="3 4">
    <name type="scientific">Candidatus Chisholmbacteria bacterium RIFCSPLOWO2_01_FULL_49_14</name>
    <dbReference type="NCBI Taxonomy" id="1797593"/>
    <lineage>
        <taxon>Bacteria</taxon>
        <taxon>Candidatus Chisholmiibacteriota</taxon>
    </lineage>
</organism>
<dbReference type="PROSITE" id="PS00893">
    <property type="entry name" value="NUDIX_BOX"/>
    <property type="match status" value="1"/>
</dbReference>
<dbReference type="InterPro" id="IPR020084">
    <property type="entry name" value="NUDIX_hydrolase_CS"/>
</dbReference>
<evidence type="ECO:0000256" key="1">
    <source>
        <dbReference type="ARBA" id="ARBA00022801"/>
    </source>
</evidence>
<sequence length="200" mass="23306">MRENSGKAKSSFKREFSAGGVVFRKFEIRNSKFEVKWLIGKHSGYHKWVLPKGLIEEGERGFETALREVKEEMGVRASLVSEKPIHRVHYVYWAELKQVKSSKIKVKNEISDYRQSDEIVSRRRVAKYQEGGGKKTKVFKVVSFYLMEYESGDPKDHDWEMEDAGWFAFDQAMKQLAFDGEREALRQGQGKLLEEAHHLV</sequence>
<dbReference type="PANTHER" id="PTHR21340">
    <property type="entry name" value="DIADENOSINE 5,5-P1,P4-TETRAPHOSPHATE PYROPHOSPHOHYDROLASE MUTT"/>
    <property type="match status" value="1"/>
</dbReference>
<comment type="caution">
    <text evidence="3">The sequence shown here is derived from an EMBL/GenBank/DDBJ whole genome shotgun (WGS) entry which is preliminary data.</text>
</comment>
<reference evidence="3 4" key="1">
    <citation type="journal article" date="2016" name="Nat. Commun.">
        <title>Thousands of microbial genomes shed light on interconnected biogeochemical processes in an aquifer system.</title>
        <authorList>
            <person name="Anantharaman K."/>
            <person name="Brown C.T."/>
            <person name="Hug L.A."/>
            <person name="Sharon I."/>
            <person name="Castelle C.J."/>
            <person name="Probst A.J."/>
            <person name="Thomas B.C."/>
            <person name="Singh A."/>
            <person name="Wilkins M.J."/>
            <person name="Karaoz U."/>
            <person name="Brodie E.L."/>
            <person name="Williams K.H."/>
            <person name="Hubbard S.S."/>
            <person name="Banfield J.F."/>
        </authorList>
    </citation>
    <scope>NUCLEOTIDE SEQUENCE [LARGE SCALE GENOMIC DNA]</scope>
</reference>
<keyword evidence="1" id="KW-0378">Hydrolase</keyword>
<name>A0A1G1VV33_9BACT</name>
<dbReference type="GO" id="GO:0006754">
    <property type="term" value="P:ATP biosynthetic process"/>
    <property type="evidence" value="ECO:0007669"/>
    <property type="project" value="TreeGrafter"/>
</dbReference>
<dbReference type="Gene3D" id="3.90.79.10">
    <property type="entry name" value="Nucleoside Triphosphate Pyrophosphohydrolase"/>
    <property type="match status" value="1"/>
</dbReference>
<protein>
    <recommendedName>
        <fullName evidence="2">Nudix hydrolase domain-containing protein</fullName>
    </recommendedName>
</protein>
<accession>A0A1G1VV33</accession>
<dbReference type="GO" id="GO:0006167">
    <property type="term" value="P:AMP biosynthetic process"/>
    <property type="evidence" value="ECO:0007669"/>
    <property type="project" value="TreeGrafter"/>
</dbReference>
<gene>
    <name evidence="3" type="ORF">A3A65_04055</name>
</gene>
<proteinExistence type="predicted"/>
<evidence type="ECO:0000313" key="4">
    <source>
        <dbReference type="Proteomes" id="UP000176723"/>
    </source>
</evidence>
<dbReference type="Proteomes" id="UP000176723">
    <property type="component" value="Unassembled WGS sequence"/>
</dbReference>
<dbReference type="PANTHER" id="PTHR21340:SF0">
    <property type="entry name" value="BIS(5'-NUCLEOSYL)-TETRAPHOSPHATASE [ASYMMETRICAL]"/>
    <property type="match status" value="1"/>
</dbReference>
<dbReference type="InterPro" id="IPR051325">
    <property type="entry name" value="Nudix_hydrolase_domain"/>
</dbReference>
<evidence type="ECO:0000259" key="2">
    <source>
        <dbReference type="PROSITE" id="PS51462"/>
    </source>
</evidence>
<dbReference type="Pfam" id="PF00293">
    <property type="entry name" value="NUDIX"/>
    <property type="match status" value="1"/>
</dbReference>
<evidence type="ECO:0000313" key="3">
    <source>
        <dbReference type="EMBL" id="OGY19271.1"/>
    </source>
</evidence>
<dbReference type="EMBL" id="MHCL01000029">
    <property type="protein sequence ID" value="OGY19271.1"/>
    <property type="molecule type" value="Genomic_DNA"/>
</dbReference>
<dbReference type="SUPFAM" id="SSF55811">
    <property type="entry name" value="Nudix"/>
    <property type="match status" value="1"/>
</dbReference>
<dbReference type="PROSITE" id="PS51462">
    <property type="entry name" value="NUDIX"/>
    <property type="match status" value="1"/>
</dbReference>
<dbReference type="InterPro" id="IPR000086">
    <property type="entry name" value="NUDIX_hydrolase_dom"/>
</dbReference>
<dbReference type="GO" id="GO:0004081">
    <property type="term" value="F:bis(5'-nucleosyl)-tetraphosphatase (asymmetrical) activity"/>
    <property type="evidence" value="ECO:0007669"/>
    <property type="project" value="TreeGrafter"/>
</dbReference>